<feature type="domain" description="Saccharopine dehydrogenase-like C-terminal" evidence="2">
    <location>
        <begin position="162"/>
        <end position="441"/>
    </location>
</feature>
<dbReference type="Gene3D" id="3.30.360.30">
    <property type="entry name" value="homospermidine synthase like"/>
    <property type="match status" value="1"/>
</dbReference>
<dbReference type="Pfam" id="PF03435">
    <property type="entry name" value="Sacchrp_dh_NADP"/>
    <property type="match status" value="1"/>
</dbReference>
<dbReference type="Pfam" id="PF16653">
    <property type="entry name" value="Sacchrp_dh_C"/>
    <property type="match status" value="1"/>
</dbReference>
<feature type="domain" description="Saccharopine dehydrogenase NADP binding" evidence="1">
    <location>
        <begin position="19"/>
        <end position="158"/>
    </location>
</feature>
<reference evidence="3 4" key="1">
    <citation type="submission" date="2020-05" db="EMBL/GenBank/DDBJ databases">
        <title>Complete genome of Desulfobulbus oligotrophicus.</title>
        <authorList>
            <person name="Podar M."/>
        </authorList>
    </citation>
    <scope>NUCLEOTIDE SEQUENCE [LARGE SCALE GENOMIC DNA]</scope>
    <source>
        <strain evidence="3 4">Prop6</strain>
    </source>
</reference>
<dbReference type="Proteomes" id="UP000596092">
    <property type="component" value="Chromosome"/>
</dbReference>
<evidence type="ECO:0000259" key="2">
    <source>
        <dbReference type="Pfam" id="PF16653"/>
    </source>
</evidence>
<protein>
    <submittedName>
        <fullName evidence="3">Saccharopine dehydrogenase NADP-binding domain-containing protein</fullName>
    </submittedName>
</protein>
<gene>
    <name evidence="3" type="ORF">HP555_12425</name>
</gene>
<dbReference type="InterPro" id="IPR032095">
    <property type="entry name" value="Sacchrp_dh-like_C"/>
</dbReference>
<accession>A0A7T5VF38</accession>
<organism evidence="3 4">
    <name type="scientific">Desulfobulbus oligotrophicus</name>
    <dbReference type="NCBI Taxonomy" id="1909699"/>
    <lineage>
        <taxon>Bacteria</taxon>
        <taxon>Pseudomonadati</taxon>
        <taxon>Thermodesulfobacteriota</taxon>
        <taxon>Desulfobulbia</taxon>
        <taxon>Desulfobulbales</taxon>
        <taxon>Desulfobulbaceae</taxon>
        <taxon>Desulfobulbus</taxon>
    </lineage>
</organism>
<dbReference type="KEGG" id="dog:HP555_12425"/>
<keyword evidence="4" id="KW-1185">Reference proteome</keyword>
<proteinExistence type="predicted"/>
<evidence type="ECO:0000259" key="1">
    <source>
        <dbReference type="Pfam" id="PF03435"/>
    </source>
</evidence>
<dbReference type="RefSeq" id="WP_199262898.1">
    <property type="nucleotide sequence ID" value="NZ_CP054140.1"/>
</dbReference>
<dbReference type="EMBL" id="CP054140">
    <property type="protein sequence ID" value="QQG66616.1"/>
    <property type="molecule type" value="Genomic_DNA"/>
</dbReference>
<dbReference type="SUPFAM" id="SSF51412">
    <property type="entry name" value="Inosine monophosphate dehydrogenase (IMPDH)"/>
    <property type="match status" value="1"/>
</dbReference>
<dbReference type="Gene3D" id="3.40.50.720">
    <property type="entry name" value="NAD(P)-binding Rossmann-like Domain"/>
    <property type="match status" value="1"/>
</dbReference>
<dbReference type="AlphaFoldDB" id="A0A7T5VF38"/>
<evidence type="ECO:0000313" key="3">
    <source>
        <dbReference type="EMBL" id="QQG66616.1"/>
    </source>
</evidence>
<sequence length="481" mass="53500">MTTPPPELLSSSVFAGRLVMIGCGSIGQAVLPVLGRHLEDIYSRMTVLAADEAGRRLARQSGVQFIHCNLTPGNYRKILKNHIRRGDLLLNVSVGVSSIDLIRYCAEVGALYVDTSIEPWPDVFDNPMLELEERTNYVIRTQVLELAKELGPDSPTAVVDHGANPGLVSHFVKRALLDVRAMVGNNTPTPSTREEWARLAQALGVCTIQISERDTQASQRPKRQGEFINTWSIDGFVDELMQPAELSIGTFEKRRPRGAREHRPGSGTFYLQRPGASTFARSWVPSIGGFQGMIVTHDEVLAIADYLSIRAGETFLYRPSVMFVYHPCDDGMLSALELEGSGWVRQPFSRLLGVDIVEGMDELGVLLAGHERNAYWYGSQLTITQARQHVAYANATTMQVVAGAIAAIVWAVRHPCRGVVEPEDLDFEDCLAMAIPYLGPMVGEYTEWTPLDGRGKYFPEKLDVQNPWQLQNIRSRQWYGE</sequence>
<dbReference type="InterPro" id="IPR023181">
    <property type="entry name" value="Homospermid_syn-like_C"/>
</dbReference>
<name>A0A7T5VF38_9BACT</name>
<evidence type="ECO:0000313" key="4">
    <source>
        <dbReference type="Proteomes" id="UP000596092"/>
    </source>
</evidence>
<dbReference type="InterPro" id="IPR005097">
    <property type="entry name" value="Sacchrp_dh_NADP-bd"/>
</dbReference>